<dbReference type="PANTHER" id="PTHR30349:SF41">
    <property type="entry name" value="INTEGRASE_RECOMBINASE PROTEIN MJ0367-RELATED"/>
    <property type="match status" value="1"/>
</dbReference>
<comment type="similarity">
    <text evidence="1">Belongs to the 'phage' integrase family.</text>
</comment>
<dbReference type="SUPFAM" id="SSF56349">
    <property type="entry name" value="DNA breaking-rejoining enzymes"/>
    <property type="match status" value="1"/>
</dbReference>
<keyword evidence="2" id="KW-0238">DNA-binding</keyword>
<comment type="caution">
    <text evidence="5">The sequence shown here is derived from an EMBL/GenBank/DDBJ whole genome shotgun (WGS) entry which is preliminary data.</text>
</comment>
<dbReference type="EMBL" id="JJML01000025">
    <property type="protein sequence ID" value="KGF72488.1"/>
    <property type="molecule type" value="Genomic_DNA"/>
</dbReference>
<dbReference type="Pfam" id="PF00589">
    <property type="entry name" value="Phage_integrase"/>
    <property type="match status" value="1"/>
</dbReference>
<evidence type="ECO:0000256" key="3">
    <source>
        <dbReference type="ARBA" id="ARBA00023172"/>
    </source>
</evidence>
<dbReference type="PROSITE" id="PS51898">
    <property type="entry name" value="TYR_RECOMBINASE"/>
    <property type="match status" value="1"/>
</dbReference>
<protein>
    <submittedName>
        <fullName evidence="5">Integrase</fullName>
    </submittedName>
</protein>
<dbReference type="InterPro" id="IPR011010">
    <property type="entry name" value="DNA_brk_join_enz"/>
</dbReference>
<evidence type="ECO:0000313" key="5">
    <source>
        <dbReference type="EMBL" id="KGF72488.1"/>
    </source>
</evidence>
<sequence length="190" mass="21328">MKLCGFGQATPFDEKSFAKVRDNFPNETHRLLFAIAWYSLERWGAILQLQVDDVYLDSRRRTPRKTILFPAPTRKDRKTREVPISKSLALELRAYHPPIAGYLFPSLLRPGMPLSFRAADRALRRALVRCGLANQGFSTHSTRRGGITLLAARGTHPKVIQALTGHSSLATLGRYIDVSEEQKESAVALL</sequence>
<organism evidence="5 6">
    <name type="scientific">Neosynechococcus sphagnicola sy1</name>
    <dbReference type="NCBI Taxonomy" id="1497020"/>
    <lineage>
        <taxon>Bacteria</taxon>
        <taxon>Bacillati</taxon>
        <taxon>Cyanobacteriota</taxon>
        <taxon>Cyanophyceae</taxon>
        <taxon>Neosynechococcales</taxon>
        <taxon>Neosynechococcaceae</taxon>
        <taxon>Neosynechococcus</taxon>
    </lineage>
</organism>
<dbReference type="InterPro" id="IPR002104">
    <property type="entry name" value="Integrase_catalytic"/>
</dbReference>
<gene>
    <name evidence="5" type="ORF">DO97_07975</name>
</gene>
<evidence type="ECO:0000259" key="4">
    <source>
        <dbReference type="PROSITE" id="PS51898"/>
    </source>
</evidence>
<accession>A0A098TNS8</accession>
<feature type="domain" description="Tyr recombinase" evidence="4">
    <location>
        <begin position="7"/>
        <end position="188"/>
    </location>
</feature>
<evidence type="ECO:0000256" key="1">
    <source>
        <dbReference type="ARBA" id="ARBA00008857"/>
    </source>
</evidence>
<evidence type="ECO:0000313" key="6">
    <source>
        <dbReference type="Proteomes" id="UP000030170"/>
    </source>
</evidence>
<dbReference type="GO" id="GO:0015074">
    <property type="term" value="P:DNA integration"/>
    <property type="evidence" value="ECO:0007669"/>
    <property type="project" value="InterPro"/>
</dbReference>
<dbReference type="STRING" id="1497020.DO97_07975"/>
<keyword evidence="3" id="KW-0233">DNA recombination</keyword>
<dbReference type="OrthoDB" id="456420at2"/>
<name>A0A098TNS8_9CYAN</name>
<keyword evidence="6" id="KW-1185">Reference proteome</keyword>
<dbReference type="Proteomes" id="UP000030170">
    <property type="component" value="Unassembled WGS sequence"/>
</dbReference>
<proteinExistence type="inferred from homology"/>
<dbReference type="InterPro" id="IPR013762">
    <property type="entry name" value="Integrase-like_cat_sf"/>
</dbReference>
<dbReference type="PANTHER" id="PTHR30349">
    <property type="entry name" value="PHAGE INTEGRASE-RELATED"/>
    <property type="match status" value="1"/>
</dbReference>
<dbReference type="Gene3D" id="1.10.443.10">
    <property type="entry name" value="Intergrase catalytic core"/>
    <property type="match status" value="1"/>
</dbReference>
<dbReference type="CDD" id="cd00397">
    <property type="entry name" value="DNA_BRE_C"/>
    <property type="match status" value="1"/>
</dbReference>
<evidence type="ECO:0000256" key="2">
    <source>
        <dbReference type="ARBA" id="ARBA00023125"/>
    </source>
</evidence>
<dbReference type="GO" id="GO:0006310">
    <property type="term" value="P:DNA recombination"/>
    <property type="evidence" value="ECO:0007669"/>
    <property type="project" value="UniProtKB-KW"/>
</dbReference>
<dbReference type="AlphaFoldDB" id="A0A098TNS8"/>
<dbReference type="GO" id="GO:0003677">
    <property type="term" value="F:DNA binding"/>
    <property type="evidence" value="ECO:0007669"/>
    <property type="project" value="UniProtKB-KW"/>
</dbReference>
<reference evidence="5 6" key="1">
    <citation type="journal article" date="2014" name="Mol. Ecol.">
        <title>Evolution of Synechococcus.</title>
        <authorList>
            <person name="Dvorak P."/>
            <person name="Casamatta D."/>
            <person name="Hasler P."/>
            <person name="Poulickova A."/>
            <person name="Ondrej V."/>
            <person name="Sanges R."/>
        </authorList>
    </citation>
    <scope>NUCLEOTIDE SEQUENCE [LARGE SCALE GENOMIC DNA]</scope>
    <source>
        <strain evidence="5 6">CAUP A 1101</strain>
    </source>
</reference>
<dbReference type="RefSeq" id="WP_036533555.1">
    <property type="nucleotide sequence ID" value="NZ_JJML01000025.1"/>
</dbReference>
<dbReference type="InterPro" id="IPR050090">
    <property type="entry name" value="Tyrosine_recombinase_XerCD"/>
</dbReference>